<name>A0AAC9PUF5_9PSEU</name>
<evidence type="ECO:0000313" key="4">
    <source>
        <dbReference type="Proteomes" id="UP000185511"/>
    </source>
</evidence>
<dbReference type="EMBL" id="CP016076">
    <property type="protein sequence ID" value="APU17138.1"/>
    <property type="molecule type" value="Genomic_DNA"/>
</dbReference>
<evidence type="ECO:0000256" key="1">
    <source>
        <dbReference type="SAM" id="Phobius"/>
    </source>
</evidence>
<keyword evidence="1" id="KW-0472">Membrane</keyword>
<keyword evidence="1" id="KW-1133">Transmembrane helix</keyword>
<accession>A0AAC9PUF5</accession>
<evidence type="ECO:0000313" key="3">
    <source>
        <dbReference type="EMBL" id="APU17138.1"/>
    </source>
</evidence>
<dbReference type="InterPro" id="IPR002823">
    <property type="entry name" value="DUF112_TM"/>
</dbReference>
<organism evidence="3 4">
    <name type="scientific">Actinoalloteichus fjordicus</name>
    <dbReference type="NCBI Taxonomy" id="1612552"/>
    <lineage>
        <taxon>Bacteria</taxon>
        <taxon>Bacillati</taxon>
        <taxon>Actinomycetota</taxon>
        <taxon>Actinomycetes</taxon>
        <taxon>Pseudonocardiales</taxon>
        <taxon>Pseudonocardiaceae</taxon>
        <taxon>Actinoalloteichus</taxon>
    </lineage>
</organism>
<keyword evidence="1" id="KW-0812">Transmembrane</keyword>
<proteinExistence type="predicted"/>
<evidence type="ECO:0000259" key="2">
    <source>
        <dbReference type="Pfam" id="PF01970"/>
    </source>
</evidence>
<dbReference type="AlphaFoldDB" id="A0AAC9PUF5"/>
<sequence length="162" mass="16600">MLRLAAVVATLVTFALPLPVLGYVVTSAGLFVAAALLLGAPHPGRMADYGWALAAIGSFIAGTIGTLALTFLAPAVADLATTFGPPEYVAGDGRGVRDRQCAARPQPPGRVWSPCLSIITIGLIGIDSQTGQPDSPSASANCWTASTSSWRCSRSARPSDTC</sequence>
<keyword evidence="4" id="KW-1185">Reference proteome</keyword>
<dbReference type="Proteomes" id="UP000185511">
    <property type="component" value="Chromosome"/>
</dbReference>
<protein>
    <submittedName>
        <fullName evidence="3">Tripartite tricarboxylate transporter TctA family</fullName>
    </submittedName>
</protein>
<dbReference type="KEGG" id="acad:UA74_25655"/>
<dbReference type="Pfam" id="PF01970">
    <property type="entry name" value="TctA"/>
    <property type="match status" value="1"/>
</dbReference>
<feature type="transmembrane region" description="Helical" evidence="1">
    <location>
        <begin position="49"/>
        <end position="73"/>
    </location>
</feature>
<reference evidence="4" key="1">
    <citation type="submission" date="2016-06" db="EMBL/GenBank/DDBJ databases">
        <title>Complete genome sequence of Actinoalloteichus fjordicus DSM 46855 (=ADI127-17), type strain of the new species Actinoalloteichus fjordicus.</title>
        <authorList>
            <person name="Ruckert C."/>
            <person name="Nouioui I."/>
            <person name="Willmese J."/>
            <person name="van Wezel G."/>
            <person name="Klenk H.-P."/>
            <person name="Kalinowski J."/>
            <person name="Zotchev S.B."/>
        </authorList>
    </citation>
    <scope>NUCLEOTIDE SEQUENCE [LARGE SCALE GENOMIC DNA]</scope>
    <source>
        <strain evidence="4">ADI127-7</strain>
    </source>
</reference>
<dbReference type="RefSeq" id="WP_075742549.1">
    <property type="nucleotide sequence ID" value="NZ_CP016076.1"/>
</dbReference>
<feature type="domain" description="DUF112" evidence="2">
    <location>
        <begin position="52"/>
        <end position="133"/>
    </location>
</feature>
<gene>
    <name evidence="3" type="ORF">UA74_25655</name>
</gene>